<dbReference type="InterPro" id="IPR045866">
    <property type="entry name" value="FAM210A/B-like"/>
</dbReference>
<organism evidence="1 2">
    <name type="scientific">Tetradesmus obliquus</name>
    <name type="common">Green alga</name>
    <name type="synonym">Acutodesmus obliquus</name>
    <dbReference type="NCBI Taxonomy" id="3088"/>
    <lineage>
        <taxon>Eukaryota</taxon>
        <taxon>Viridiplantae</taxon>
        <taxon>Chlorophyta</taxon>
        <taxon>core chlorophytes</taxon>
        <taxon>Chlorophyceae</taxon>
        <taxon>CS clade</taxon>
        <taxon>Sphaeropleales</taxon>
        <taxon>Scenedesmaceae</taxon>
        <taxon>Tetradesmus</taxon>
    </lineage>
</organism>
<protein>
    <submittedName>
        <fullName evidence="1">Uncharacterized protein</fullName>
    </submittedName>
</protein>
<evidence type="ECO:0000313" key="1">
    <source>
        <dbReference type="EMBL" id="SZX68409.1"/>
    </source>
</evidence>
<proteinExistence type="predicted"/>
<dbReference type="OrthoDB" id="426386at2759"/>
<dbReference type="EMBL" id="FNXT01000857">
    <property type="protein sequence ID" value="SZX68409.1"/>
    <property type="molecule type" value="Genomic_DNA"/>
</dbReference>
<name>A0A383VU98_TETOB</name>
<dbReference type="Proteomes" id="UP000256970">
    <property type="component" value="Unassembled WGS sequence"/>
</dbReference>
<dbReference type="PANTHER" id="PTHR21377:SF20">
    <property type="entry name" value="OS04G0416000 PROTEIN"/>
    <property type="match status" value="1"/>
</dbReference>
<accession>A0A383VU98</accession>
<dbReference type="AlphaFoldDB" id="A0A383VU98"/>
<dbReference type="PANTHER" id="PTHR21377">
    <property type="entry name" value="PROTEIN FAM210B, MITOCHONDRIAL"/>
    <property type="match status" value="1"/>
</dbReference>
<sequence length="187" mass="19943">MKLAAQQPTIRACRGGAFTVTSRVPASRNRRLASIRTAAKDEVKTTEQQVLAEAEKTTEKYGLEAGLYQVLTSKEEEAPISKTEQAKRLLAQYGSAYLITSISFAIVSFACCYAAVNAGVDVAGLLAKVGLQVTDTSEKVGTFAIAYAAHKALSPVRFPPTVALTPLVAKWTGMKKQQPDADSSSSK</sequence>
<dbReference type="InterPro" id="IPR009688">
    <property type="entry name" value="FAM210A/B-like_dom"/>
</dbReference>
<dbReference type="Pfam" id="PF06916">
    <property type="entry name" value="FAM210A-B_dom"/>
    <property type="match status" value="1"/>
</dbReference>
<reference evidence="1 2" key="1">
    <citation type="submission" date="2016-10" db="EMBL/GenBank/DDBJ databases">
        <authorList>
            <person name="Cai Z."/>
        </authorList>
    </citation>
    <scope>NUCLEOTIDE SEQUENCE [LARGE SCALE GENOMIC DNA]</scope>
</reference>
<gene>
    <name evidence="1" type="ORF">BQ4739_LOCUS8762</name>
</gene>
<evidence type="ECO:0000313" key="2">
    <source>
        <dbReference type="Proteomes" id="UP000256970"/>
    </source>
</evidence>
<keyword evidence="2" id="KW-1185">Reference proteome</keyword>